<dbReference type="EMBL" id="LUGH01000308">
    <property type="protein sequence ID" value="OBZ86334.1"/>
    <property type="molecule type" value="Genomic_DNA"/>
</dbReference>
<dbReference type="Gene3D" id="3.40.640.10">
    <property type="entry name" value="Type I PLP-dependent aspartate aminotransferase-like (Major domain)"/>
    <property type="match status" value="1"/>
</dbReference>
<gene>
    <name evidence="7" type="primary">GLY1</name>
    <name evidence="7" type="ORF">A0J61_05613</name>
</gene>
<dbReference type="FunFam" id="3.40.640.10:FF:000030">
    <property type="entry name" value="Low-specificity L-threonine aldolase"/>
    <property type="match status" value="1"/>
</dbReference>
<dbReference type="GO" id="GO:0006545">
    <property type="term" value="P:glycine biosynthetic process"/>
    <property type="evidence" value="ECO:0007669"/>
    <property type="project" value="TreeGrafter"/>
</dbReference>
<comment type="cofactor">
    <cofactor evidence="1">
        <name>pyridoxal 5'-phosphate</name>
        <dbReference type="ChEBI" id="CHEBI:597326"/>
    </cofactor>
</comment>
<keyword evidence="8" id="KW-1185">Reference proteome</keyword>
<name>A0A1C7NG45_9FUNG</name>
<dbReference type="InterPro" id="IPR023603">
    <property type="entry name" value="Low_specificity_L-TA-like"/>
</dbReference>
<comment type="caution">
    <text evidence="7">The sequence shown here is derived from an EMBL/GenBank/DDBJ whole genome shotgun (WGS) entry which is preliminary data.</text>
</comment>
<dbReference type="FunCoup" id="A0A1C7NG45">
    <property type="interactions" value="397"/>
</dbReference>
<dbReference type="GO" id="GO:0008732">
    <property type="term" value="F:L-allo-threonine aldolase activity"/>
    <property type="evidence" value="ECO:0007669"/>
    <property type="project" value="TreeGrafter"/>
</dbReference>
<dbReference type="PANTHER" id="PTHR48097:SF9">
    <property type="entry name" value="L-THREONINE ALDOLASE"/>
    <property type="match status" value="1"/>
</dbReference>
<dbReference type="PANTHER" id="PTHR48097">
    <property type="entry name" value="L-THREONINE ALDOLASE-RELATED"/>
    <property type="match status" value="1"/>
</dbReference>
<evidence type="ECO:0000256" key="5">
    <source>
        <dbReference type="PIRSR" id="PIRSR017617-1"/>
    </source>
</evidence>
<dbReference type="AlphaFoldDB" id="A0A1C7NG45"/>
<dbReference type="GO" id="GO:0005829">
    <property type="term" value="C:cytosol"/>
    <property type="evidence" value="ECO:0007669"/>
    <property type="project" value="TreeGrafter"/>
</dbReference>
<evidence type="ECO:0000256" key="1">
    <source>
        <dbReference type="ARBA" id="ARBA00001933"/>
    </source>
</evidence>
<dbReference type="Gene3D" id="3.90.1150.10">
    <property type="entry name" value="Aspartate Aminotransferase, domain 1"/>
    <property type="match status" value="1"/>
</dbReference>
<dbReference type="Pfam" id="PF01212">
    <property type="entry name" value="Beta_elim_lyase"/>
    <property type="match status" value="1"/>
</dbReference>
<feature type="domain" description="Aromatic amino acid beta-eliminating lyase/threonine aldolase" evidence="6">
    <location>
        <begin position="39"/>
        <end position="321"/>
    </location>
</feature>
<evidence type="ECO:0000256" key="4">
    <source>
        <dbReference type="ARBA" id="ARBA00023239"/>
    </source>
</evidence>
<dbReference type="InterPro" id="IPR015424">
    <property type="entry name" value="PyrdxlP-dep_Trfase"/>
</dbReference>
<dbReference type="Proteomes" id="UP000093000">
    <property type="component" value="Unassembled WGS sequence"/>
</dbReference>
<dbReference type="SUPFAM" id="SSF53383">
    <property type="entry name" value="PLP-dependent transferases"/>
    <property type="match status" value="1"/>
</dbReference>
<dbReference type="PIRSF" id="PIRSF017617">
    <property type="entry name" value="Thr_aldolase"/>
    <property type="match status" value="1"/>
</dbReference>
<sequence>MLSVIRFVPKRLFVPRPYFRSARLFSTINMPHQDKQVFDLTSDTATQPTDEMFDIMKLAHRGDDVFTQSKTVNELEDYVAKLLGKEAALFCATGCMTNQLALRVLLTQPPHSVLCDARSHVFVYECGGISYHSQASVSPVVPRNGHHLTLEDVQSNVITDTLACAPTRVISLENTLNGTLLPLEEIKRIHDYARQNDLKLHLDGARLWNASQETGIPMHEYGQYFDTISVCLSKGVGAPIGSIMASTKENIVRARHVRKLMGGGWRQAGLLAAAAKHCIDTVVPTMKQTHQLTKKLAVALEGLGMTLTAPCETNMIFLDTAQAGIRVSDLADELLQHNIVIGSSPGTQTRIVMHYQVNEEAINTFIQVASKVVAEKRDLGSDVSTQVGSGSIYPSVSA</sequence>
<dbReference type="NCBIfam" id="NF041359">
    <property type="entry name" value="GntG_guanitoxin"/>
    <property type="match status" value="1"/>
</dbReference>
<dbReference type="InterPro" id="IPR015421">
    <property type="entry name" value="PyrdxlP-dep_Trfase_major"/>
</dbReference>
<proteinExistence type="inferred from homology"/>
<keyword evidence="3" id="KW-0663">Pyridoxal phosphate</keyword>
<dbReference type="GO" id="GO:0006567">
    <property type="term" value="P:L-threonine catabolic process"/>
    <property type="evidence" value="ECO:0007669"/>
    <property type="project" value="TreeGrafter"/>
</dbReference>
<evidence type="ECO:0000313" key="7">
    <source>
        <dbReference type="EMBL" id="OBZ86334.1"/>
    </source>
</evidence>
<dbReference type="OrthoDB" id="10261951at2759"/>
<comment type="similarity">
    <text evidence="2">Belongs to the threonine aldolase family.</text>
</comment>
<feature type="modified residue" description="N6-(pyridoxal phosphate)lysine" evidence="5">
    <location>
        <position position="234"/>
    </location>
</feature>
<dbReference type="InterPro" id="IPR001597">
    <property type="entry name" value="ArAA_b-elim_lyase/Thr_aldolase"/>
</dbReference>
<evidence type="ECO:0000313" key="8">
    <source>
        <dbReference type="Proteomes" id="UP000093000"/>
    </source>
</evidence>
<evidence type="ECO:0000256" key="3">
    <source>
        <dbReference type="ARBA" id="ARBA00022898"/>
    </source>
</evidence>
<evidence type="ECO:0000259" key="6">
    <source>
        <dbReference type="Pfam" id="PF01212"/>
    </source>
</evidence>
<reference evidence="7 8" key="1">
    <citation type="submission" date="2016-03" db="EMBL/GenBank/DDBJ databases">
        <title>Choanephora cucurbitarum.</title>
        <authorList>
            <person name="Min B."/>
            <person name="Park H."/>
            <person name="Park J.-H."/>
            <person name="Shin H.-D."/>
            <person name="Choi I.-G."/>
        </authorList>
    </citation>
    <scope>NUCLEOTIDE SEQUENCE [LARGE SCALE GENOMIC DNA]</scope>
    <source>
        <strain evidence="7 8">KUS-F28377</strain>
    </source>
</reference>
<organism evidence="7 8">
    <name type="scientific">Choanephora cucurbitarum</name>
    <dbReference type="NCBI Taxonomy" id="101091"/>
    <lineage>
        <taxon>Eukaryota</taxon>
        <taxon>Fungi</taxon>
        <taxon>Fungi incertae sedis</taxon>
        <taxon>Mucoromycota</taxon>
        <taxon>Mucoromycotina</taxon>
        <taxon>Mucoromycetes</taxon>
        <taxon>Mucorales</taxon>
        <taxon>Mucorineae</taxon>
        <taxon>Choanephoraceae</taxon>
        <taxon>Choanephoroideae</taxon>
        <taxon>Choanephora</taxon>
    </lineage>
</organism>
<protein>
    <submittedName>
        <fullName evidence="7">Low-specificity L-threonine aldolase</fullName>
    </submittedName>
</protein>
<evidence type="ECO:0000256" key="2">
    <source>
        <dbReference type="ARBA" id="ARBA00006966"/>
    </source>
</evidence>
<keyword evidence="4" id="KW-0456">Lyase</keyword>
<dbReference type="InParanoid" id="A0A1C7NG45"/>
<accession>A0A1C7NG45</accession>
<dbReference type="STRING" id="101091.A0A1C7NG45"/>
<dbReference type="InterPro" id="IPR015422">
    <property type="entry name" value="PyrdxlP-dep_Trfase_small"/>
</dbReference>